<feature type="transmembrane region" description="Helical" evidence="1">
    <location>
        <begin position="64"/>
        <end position="80"/>
    </location>
</feature>
<protein>
    <submittedName>
        <fullName evidence="2">Uncharacterized protein</fullName>
    </submittedName>
</protein>
<keyword evidence="1" id="KW-0472">Membrane</keyword>
<evidence type="ECO:0000313" key="2">
    <source>
        <dbReference type="EMBL" id="CAD2215067.1"/>
    </source>
</evidence>
<accession>A0A7G2C8D1</accession>
<dbReference type="VEuPathDB" id="TriTrypDB:ADEAN_000252000"/>
<organism evidence="2 3">
    <name type="scientific">Angomonas deanei</name>
    <dbReference type="NCBI Taxonomy" id="59799"/>
    <lineage>
        <taxon>Eukaryota</taxon>
        <taxon>Discoba</taxon>
        <taxon>Euglenozoa</taxon>
        <taxon>Kinetoplastea</taxon>
        <taxon>Metakinetoplastina</taxon>
        <taxon>Trypanosomatida</taxon>
        <taxon>Trypanosomatidae</taxon>
        <taxon>Strigomonadinae</taxon>
        <taxon>Angomonas</taxon>
    </lineage>
</organism>
<keyword evidence="1" id="KW-0812">Transmembrane</keyword>
<dbReference type="Proteomes" id="UP000515908">
    <property type="component" value="Chromosome 04"/>
</dbReference>
<feature type="transmembrane region" description="Helical" evidence="1">
    <location>
        <begin position="35"/>
        <end position="57"/>
    </location>
</feature>
<evidence type="ECO:0000313" key="3">
    <source>
        <dbReference type="Proteomes" id="UP000515908"/>
    </source>
</evidence>
<sequence>MLQWFVVEGFSLVHGGVLFLHKGTSNAFPVRSIDVLFFISLVVCRVTIVVLVSFFVLTATFPSAFLFCLLGDAVLVFKFLNTDTIADGFLECRLIRLFPLPLQVILFTLLLAFGLQLFLFLFPLNGGIDDNNR</sequence>
<name>A0A7G2C8D1_9TRYP</name>
<dbReference type="AlphaFoldDB" id="A0A7G2C8D1"/>
<reference evidence="2 3" key="1">
    <citation type="submission" date="2020-08" db="EMBL/GenBank/DDBJ databases">
        <authorList>
            <person name="Newling K."/>
            <person name="Davey J."/>
            <person name="Forrester S."/>
        </authorList>
    </citation>
    <scope>NUCLEOTIDE SEQUENCE [LARGE SCALE GENOMIC DNA]</scope>
    <source>
        <strain evidence="3">Crithidia deanei Carvalho (ATCC PRA-265)</strain>
    </source>
</reference>
<gene>
    <name evidence="2" type="ORF">ADEAN_000252000</name>
</gene>
<keyword evidence="3" id="KW-1185">Reference proteome</keyword>
<proteinExistence type="predicted"/>
<evidence type="ECO:0000256" key="1">
    <source>
        <dbReference type="SAM" id="Phobius"/>
    </source>
</evidence>
<feature type="transmembrane region" description="Helical" evidence="1">
    <location>
        <begin position="100"/>
        <end position="124"/>
    </location>
</feature>
<dbReference type="EMBL" id="LR877148">
    <property type="protein sequence ID" value="CAD2215067.1"/>
    <property type="molecule type" value="Genomic_DNA"/>
</dbReference>
<keyword evidence="1" id="KW-1133">Transmembrane helix</keyword>